<dbReference type="InterPro" id="IPR019853">
    <property type="entry name" value="GldB-like"/>
</dbReference>
<reference evidence="2" key="1">
    <citation type="journal article" date="2019" name="Int. J. Syst. Evol. Microbiol.">
        <title>The Global Catalogue of Microorganisms (GCM) 10K type strain sequencing project: providing services to taxonomists for standard genome sequencing and annotation.</title>
        <authorList>
            <consortium name="The Broad Institute Genomics Platform"/>
            <consortium name="The Broad Institute Genome Sequencing Center for Infectious Disease"/>
            <person name="Wu L."/>
            <person name="Ma J."/>
        </authorList>
    </citation>
    <scope>NUCLEOTIDE SEQUENCE [LARGE SCALE GENOMIC DNA]</scope>
    <source>
        <strain evidence="2">KCTC 42808</strain>
    </source>
</reference>
<keyword evidence="2" id="KW-1185">Reference proteome</keyword>
<dbReference type="RefSeq" id="WP_379903167.1">
    <property type="nucleotide sequence ID" value="NZ_JBHULM010000011.1"/>
</dbReference>
<evidence type="ECO:0000313" key="1">
    <source>
        <dbReference type="EMBL" id="MFD2542362.1"/>
    </source>
</evidence>
<sequence>MKNIFLFLFVAVLCVSCKKDARIEKEISNMEMSVAIERFDLAFAHAKPNELPKLKASFPFMFSKKYADSFWIAKMQDTIQIELNKEVEKVYPNLDLVEGEMKSFFQHVKYYFPEFKIPRVVSATSFVDYRNKVIVTDTISLISIDTYLGSDHFFYSGIQKYLAANFTENQIVVDFASKYAENYIFPKQNKTFLDEMIYFGKQLYFKDIMIPFKTDAEKIGYTQDQLNWSKANEGQIWTYFVERELLYSTDAKLVNRFITDAPFSKFNLVEIDRESPGRIGQYIGWQIVRAYMENNDVSLKEMLTNTAEEIFNKSRFKPEL</sequence>
<organism evidence="1 2">
    <name type="scientific">Lacinutrix gracilariae</name>
    <dbReference type="NCBI Taxonomy" id="1747198"/>
    <lineage>
        <taxon>Bacteria</taxon>
        <taxon>Pseudomonadati</taxon>
        <taxon>Bacteroidota</taxon>
        <taxon>Flavobacteriia</taxon>
        <taxon>Flavobacteriales</taxon>
        <taxon>Flavobacteriaceae</taxon>
        <taxon>Lacinutrix</taxon>
    </lineage>
</organism>
<dbReference type="Proteomes" id="UP001597467">
    <property type="component" value="Unassembled WGS sequence"/>
</dbReference>
<dbReference type="Pfam" id="PF25594">
    <property type="entry name" value="GldB_lipo"/>
    <property type="match status" value="1"/>
</dbReference>
<proteinExistence type="predicted"/>
<evidence type="ECO:0000313" key="2">
    <source>
        <dbReference type="Proteomes" id="UP001597467"/>
    </source>
</evidence>
<gene>
    <name evidence="1" type="primary">gldB</name>
    <name evidence="1" type="ORF">ACFSSB_08530</name>
</gene>
<dbReference type="EMBL" id="JBHULM010000011">
    <property type="protein sequence ID" value="MFD2542362.1"/>
    <property type="molecule type" value="Genomic_DNA"/>
</dbReference>
<keyword evidence="1" id="KW-0449">Lipoprotein</keyword>
<dbReference type="NCBIfam" id="TIGR03514">
    <property type="entry name" value="GldB_lipo"/>
    <property type="match status" value="1"/>
</dbReference>
<accession>A0ABW5K044</accession>
<protein>
    <submittedName>
        <fullName evidence="1">Gliding motility lipoprotein GldB</fullName>
    </submittedName>
</protein>
<comment type="caution">
    <text evidence="1">The sequence shown here is derived from an EMBL/GenBank/DDBJ whole genome shotgun (WGS) entry which is preliminary data.</text>
</comment>
<name>A0ABW5K044_9FLAO</name>